<gene>
    <name evidence="1" type="ORF">MKW98_011033</name>
</gene>
<evidence type="ECO:0000313" key="2">
    <source>
        <dbReference type="Proteomes" id="UP001202328"/>
    </source>
</evidence>
<protein>
    <submittedName>
        <fullName evidence="1">Uncharacterized protein</fullName>
    </submittedName>
</protein>
<comment type="caution">
    <text evidence="1">The sequence shown here is derived from an EMBL/GenBank/DDBJ whole genome shotgun (WGS) entry which is preliminary data.</text>
</comment>
<keyword evidence="2" id="KW-1185">Reference proteome</keyword>
<feature type="non-terminal residue" evidence="1">
    <location>
        <position position="89"/>
    </location>
</feature>
<name>A0AAD4XYG5_9MAGN</name>
<proteinExistence type="predicted"/>
<sequence length="89" mass="10161">GCSAGNAAHYQYVIKFEGRLGSIFTVNGGPERDANDPKNIEFLENYRIPEEFAEEGAHTIRVLRTRKAFKEVAGKFVPDENFEESRMYM</sequence>
<dbReference type="AlphaFoldDB" id="A0AAD4XYG5"/>
<organism evidence="1 2">
    <name type="scientific">Papaver atlanticum</name>
    <dbReference type="NCBI Taxonomy" id="357466"/>
    <lineage>
        <taxon>Eukaryota</taxon>
        <taxon>Viridiplantae</taxon>
        <taxon>Streptophyta</taxon>
        <taxon>Embryophyta</taxon>
        <taxon>Tracheophyta</taxon>
        <taxon>Spermatophyta</taxon>
        <taxon>Magnoliopsida</taxon>
        <taxon>Ranunculales</taxon>
        <taxon>Papaveraceae</taxon>
        <taxon>Papaveroideae</taxon>
        <taxon>Papaver</taxon>
    </lineage>
</organism>
<evidence type="ECO:0000313" key="1">
    <source>
        <dbReference type="EMBL" id="KAI3958345.1"/>
    </source>
</evidence>
<accession>A0AAD4XYG5</accession>
<reference evidence="1" key="1">
    <citation type="submission" date="2022-04" db="EMBL/GenBank/DDBJ databases">
        <title>A functionally conserved STORR gene fusion in Papaver species that diverged 16.8 million years ago.</title>
        <authorList>
            <person name="Catania T."/>
        </authorList>
    </citation>
    <scope>NUCLEOTIDE SEQUENCE</scope>
    <source>
        <strain evidence="1">S-188037</strain>
    </source>
</reference>
<dbReference type="Proteomes" id="UP001202328">
    <property type="component" value="Unassembled WGS sequence"/>
</dbReference>
<dbReference type="EMBL" id="JAJJMB010001160">
    <property type="protein sequence ID" value="KAI3958345.1"/>
    <property type="molecule type" value="Genomic_DNA"/>
</dbReference>